<feature type="compositionally biased region" description="Polar residues" evidence="5">
    <location>
        <begin position="1076"/>
        <end position="1087"/>
    </location>
</feature>
<dbReference type="Pfam" id="PF00160">
    <property type="entry name" value="Pro_isomerase"/>
    <property type="match status" value="1"/>
</dbReference>
<name>A0A3Q3C637_HAPBU</name>
<dbReference type="SUPFAM" id="SSF50891">
    <property type="entry name" value="Cyclophilin-like"/>
    <property type="match status" value="1"/>
</dbReference>
<feature type="compositionally biased region" description="Basic and acidic residues" evidence="5">
    <location>
        <begin position="298"/>
        <end position="319"/>
    </location>
</feature>
<feature type="compositionally biased region" description="Polar residues" evidence="5">
    <location>
        <begin position="889"/>
        <end position="905"/>
    </location>
</feature>
<dbReference type="Gene3D" id="2.40.100.10">
    <property type="entry name" value="Cyclophilin-like"/>
    <property type="match status" value="1"/>
</dbReference>
<dbReference type="PRINTS" id="PR00153">
    <property type="entry name" value="CSAPPISMRASE"/>
</dbReference>
<evidence type="ECO:0000256" key="2">
    <source>
        <dbReference type="ARBA" id="ARBA00013194"/>
    </source>
</evidence>
<feature type="compositionally biased region" description="Basic and acidic residues" evidence="5">
    <location>
        <begin position="275"/>
        <end position="289"/>
    </location>
</feature>
<organism evidence="7 8">
    <name type="scientific">Haplochromis burtoni</name>
    <name type="common">Burton's mouthbrooder</name>
    <name type="synonym">Chromis burtoni</name>
    <dbReference type="NCBI Taxonomy" id="8153"/>
    <lineage>
        <taxon>Eukaryota</taxon>
        <taxon>Metazoa</taxon>
        <taxon>Chordata</taxon>
        <taxon>Craniata</taxon>
        <taxon>Vertebrata</taxon>
        <taxon>Euteleostomi</taxon>
        <taxon>Actinopterygii</taxon>
        <taxon>Neopterygii</taxon>
        <taxon>Teleostei</taxon>
        <taxon>Neoteleostei</taxon>
        <taxon>Acanthomorphata</taxon>
        <taxon>Ovalentaria</taxon>
        <taxon>Cichlomorphae</taxon>
        <taxon>Cichliformes</taxon>
        <taxon>Cichlidae</taxon>
        <taxon>African cichlids</taxon>
        <taxon>Pseudocrenilabrinae</taxon>
        <taxon>Haplochromini</taxon>
        <taxon>Haplochromis</taxon>
    </lineage>
</organism>
<feature type="compositionally biased region" description="Basic and acidic residues" evidence="5">
    <location>
        <begin position="946"/>
        <end position="955"/>
    </location>
</feature>
<dbReference type="GO" id="GO:0005739">
    <property type="term" value="C:mitochondrion"/>
    <property type="evidence" value="ECO:0007669"/>
    <property type="project" value="TreeGrafter"/>
</dbReference>
<feature type="compositionally biased region" description="Low complexity" evidence="5">
    <location>
        <begin position="526"/>
        <end position="555"/>
    </location>
</feature>
<dbReference type="EC" id="5.2.1.8" evidence="2"/>
<dbReference type="FunFam" id="2.40.100.10:FF:000005">
    <property type="entry name" value="Peptidyl-prolyl cis-trans isomerase G"/>
    <property type="match status" value="1"/>
</dbReference>
<dbReference type="Ensembl" id="ENSHBUT00000022912.1">
    <property type="protein sequence ID" value="ENSHBUP00000014781.1"/>
    <property type="gene ID" value="ENSHBUG00000016643.1"/>
</dbReference>
<feature type="compositionally biased region" description="Basic and acidic residues" evidence="5">
    <location>
        <begin position="1378"/>
        <end position="1389"/>
    </location>
</feature>
<keyword evidence="3" id="KW-0697">Rotamase</keyword>
<dbReference type="PANTHER" id="PTHR11071">
    <property type="entry name" value="PEPTIDYL-PROLYL CIS-TRANS ISOMERASE"/>
    <property type="match status" value="1"/>
</dbReference>
<feature type="compositionally biased region" description="Basic residues" evidence="5">
    <location>
        <begin position="956"/>
        <end position="994"/>
    </location>
</feature>
<keyword evidence="4" id="KW-0413">Isomerase</keyword>
<dbReference type="PROSITE" id="PS50072">
    <property type="entry name" value="CSA_PPIASE_2"/>
    <property type="match status" value="1"/>
</dbReference>
<feature type="compositionally biased region" description="Basic residues" evidence="5">
    <location>
        <begin position="733"/>
        <end position="752"/>
    </location>
</feature>
<feature type="compositionally biased region" description="Basic and acidic residues" evidence="5">
    <location>
        <begin position="826"/>
        <end position="840"/>
    </location>
</feature>
<evidence type="ECO:0000256" key="4">
    <source>
        <dbReference type="ARBA" id="ARBA00023235"/>
    </source>
</evidence>
<feature type="region of interest" description="Disordered" evidence="5">
    <location>
        <begin position="185"/>
        <end position="377"/>
    </location>
</feature>
<feature type="compositionally biased region" description="Basic and acidic residues" evidence="5">
    <location>
        <begin position="442"/>
        <end position="452"/>
    </location>
</feature>
<keyword evidence="8" id="KW-1185">Reference proteome</keyword>
<feature type="region of interest" description="Disordered" evidence="5">
    <location>
        <begin position="438"/>
        <end position="660"/>
    </location>
</feature>
<feature type="compositionally biased region" description="Basic residues" evidence="5">
    <location>
        <begin position="1309"/>
        <end position="1324"/>
    </location>
</feature>
<feature type="compositionally biased region" description="Polar residues" evidence="5">
    <location>
        <begin position="1151"/>
        <end position="1164"/>
    </location>
</feature>
<evidence type="ECO:0000256" key="1">
    <source>
        <dbReference type="ARBA" id="ARBA00000971"/>
    </source>
</evidence>
<feature type="compositionally biased region" description="Acidic residues" evidence="5">
    <location>
        <begin position="914"/>
        <end position="924"/>
    </location>
</feature>
<feature type="region of interest" description="Disordered" evidence="5">
    <location>
        <begin position="674"/>
        <end position="776"/>
    </location>
</feature>
<feature type="region of interest" description="Disordered" evidence="5">
    <location>
        <begin position="801"/>
        <end position="871"/>
    </location>
</feature>
<accession>A0A3Q3C637</accession>
<feature type="compositionally biased region" description="Basic and acidic residues" evidence="5">
    <location>
        <begin position="490"/>
        <end position="501"/>
    </location>
</feature>
<feature type="compositionally biased region" description="Basic and acidic residues" evidence="5">
    <location>
        <begin position="806"/>
        <end position="816"/>
    </location>
</feature>
<feature type="region of interest" description="Disordered" evidence="5">
    <location>
        <begin position="886"/>
        <end position="1097"/>
    </location>
</feature>
<feature type="compositionally biased region" description="Basic residues" evidence="5">
    <location>
        <begin position="332"/>
        <end position="352"/>
    </location>
</feature>
<feature type="compositionally biased region" description="Polar residues" evidence="5">
    <location>
        <begin position="1199"/>
        <end position="1211"/>
    </location>
</feature>
<feature type="compositionally biased region" description="Basic residues" evidence="5">
    <location>
        <begin position="556"/>
        <end position="606"/>
    </location>
</feature>
<feature type="compositionally biased region" description="Basic residues" evidence="5">
    <location>
        <begin position="1332"/>
        <end position="1355"/>
    </location>
</feature>
<comment type="catalytic activity">
    <reaction evidence="1">
        <text>[protein]-peptidylproline (omega=180) = [protein]-peptidylproline (omega=0)</text>
        <dbReference type="Rhea" id="RHEA:16237"/>
        <dbReference type="Rhea" id="RHEA-COMP:10747"/>
        <dbReference type="Rhea" id="RHEA-COMP:10748"/>
        <dbReference type="ChEBI" id="CHEBI:83833"/>
        <dbReference type="ChEBI" id="CHEBI:83834"/>
        <dbReference type="EC" id="5.2.1.8"/>
    </reaction>
</comment>
<feature type="compositionally biased region" description="Basic residues" evidence="5">
    <location>
        <begin position="456"/>
        <end position="485"/>
    </location>
</feature>
<dbReference type="GO" id="GO:0016018">
    <property type="term" value="F:cyclosporin A binding"/>
    <property type="evidence" value="ECO:0007669"/>
    <property type="project" value="TreeGrafter"/>
</dbReference>
<dbReference type="GO" id="GO:0003755">
    <property type="term" value="F:peptidyl-prolyl cis-trans isomerase activity"/>
    <property type="evidence" value="ECO:0007669"/>
    <property type="project" value="UniProtKB-KW"/>
</dbReference>
<dbReference type="InterPro" id="IPR002130">
    <property type="entry name" value="Cyclophilin-type_PPIase_dom"/>
</dbReference>
<feature type="compositionally biased region" description="Low complexity" evidence="5">
    <location>
        <begin position="195"/>
        <end position="213"/>
    </location>
</feature>
<feature type="compositionally biased region" description="Polar residues" evidence="5">
    <location>
        <begin position="1127"/>
        <end position="1144"/>
    </location>
</feature>
<evidence type="ECO:0000313" key="7">
    <source>
        <dbReference type="Ensembl" id="ENSHBUP00000014781.1"/>
    </source>
</evidence>
<sequence length="1412" mass="159801">MGVKDRPQCYFDVELNREPIGRIVFQLFSDICPKTSKNFLCLCTGERGTGKVTRKKLCYKGSTFHRVVKNFMIQGGDFTEGNGRGGESIYGGYFEDENFTLKHDRAFLLSMANRGKDTNGSQFFITTKMAPHLDGVHVVFGLVISGFEVIKKIEGLKTDSASRPYADVRVIDCGQLITKSANDVLEGKRKRTSHSADSSLSSHDSFSQFSSVESESELDEKHRRYKQKRHSKSKRPKKKRRLSRKDKDADNLPSKQSPVGRELREGENEVEEEKELGGKREKPVVRPEEIPPVPENRFLLRRDMPSQEDKAEIVEKEEATLPADPKPAVSKSGRKIRGRGTIRYHTPTRSKSRSASVEERGSSETPPHWKEEMKRTKIYQPPSIERWSKGDKYDQVFSFLTLNTSFPSICFHASFWLNRLNDHSSSRWDNRSDSAWSQSAEHSSDHSSERSSQRCQQKKAKKKSKHKKKAKKRKHNKKKSSKSKHQNQSDGERSVSSEKGCRKSRSLTRSSSSQHHSSNRRRRRSSGSYGDSRSYSKSYTSSRSRSQGRSLSYSRSRSRSGSRGRSFSRSRSWSHSHSRSKSRYRSRSLTPPRKRSFSRSPRKKKTSKPDTMIPVSEKLQESKVAPVPRLPAVPAPESVPVIPLSDSPPPSRWKPGQKPWKPSYIHIQEIKAKVAPSNISSTGQAVDSAADKAQTSATPKSLPGDSEDNTAQKPSRRSRSRSSKSRSYSRSYSRSRSRSYSRSRSAHRHKSRSLSYSRSESEKSPKTSNAKKESLDKEWKEYYSSLSRVKNLDKLISVSLSQDGHSGSENRTDSERSPGVIGSVEQIKDKGSSEDLETKHCSSVPAETFNNRSEWDSDSDKVSQSNSAIPLKMQIRVAQYAESLEKKLSSISGWNSESDSENLTARTLAISEKEEGEASSESDYEISRKTSDGGNAPAASGQSEESPEKAAEPEKHKSKKKAKRKHKHKRRSENKGSSHHSKDKTKKTKRKHQKLKETFHWQPPLEFEEEEEEDESKRERHSPGRVVKKSADVNNLNAKDQTASCNPTKEEERGQQRTKEGSNKNAKHAEPHLESSNRNSASDSHWPSVQELETLDDMDICTPEHDAEIVESSVSCHPHNSVPKITLKSTSNSSEVENNDTALSHSKEQFAVSSTTTAGGSQDKGTAGKPAATVINLKWRPLKGTSAVQTVNAPPVTVKNVQAQENQTGNMQGVRMEIKSKSRVRPGSLFDEVRKTARLNQRPRNQESSSEERSPSVGNAKGTRSPKTSRSLSRKSRSVSSHRSRSRGWSHSYSRSRSRSRSSSSSSRSRSRSWRRRGRGRSRSRSTTYRSYRSHSRTYNRSHSRSRSYIRRRRSRSDSYDSYSSRSRSVSRRRGRRRSDSYRSSDRRSRSYGSSSRSSSRRRSHSRSSRYS</sequence>
<feature type="compositionally biased region" description="Basic residues" evidence="5">
    <location>
        <begin position="1399"/>
        <end position="1412"/>
    </location>
</feature>
<dbReference type="GeneTree" id="ENSGT00940000158548"/>
<evidence type="ECO:0000313" key="8">
    <source>
        <dbReference type="Proteomes" id="UP000264840"/>
    </source>
</evidence>
<dbReference type="InterPro" id="IPR029000">
    <property type="entry name" value="Cyclophilin-like_dom_sf"/>
</dbReference>
<protein>
    <recommendedName>
        <fullName evidence="2">peptidylprolyl isomerase</fullName>
        <ecNumber evidence="2">5.2.1.8</ecNumber>
    </recommendedName>
</protein>
<dbReference type="PROSITE" id="PS00170">
    <property type="entry name" value="CSA_PPIASE_1"/>
    <property type="match status" value="1"/>
</dbReference>
<reference evidence="7" key="1">
    <citation type="submission" date="2025-08" db="UniProtKB">
        <authorList>
            <consortium name="Ensembl"/>
        </authorList>
    </citation>
    <scope>IDENTIFICATION</scope>
</reference>
<feature type="compositionally biased region" description="Basic residues" evidence="5">
    <location>
        <begin position="714"/>
        <end position="724"/>
    </location>
</feature>
<proteinExistence type="predicted"/>
<feature type="compositionally biased region" description="Polar residues" evidence="5">
    <location>
        <begin position="1238"/>
        <end position="1248"/>
    </location>
</feature>
<feature type="compositionally biased region" description="Polar residues" evidence="5">
    <location>
        <begin position="1032"/>
        <end position="1047"/>
    </location>
</feature>
<dbReference type="STRING" id="8153.ENSHBUP00000014781"/>
<feature type="region of interest" description="Disordered" evidence="5">
    <location>
        <begin position="1111"/>
        <end position="1169"/>
    </location>
</feature>
<feature type="compositionally biased region" description="Basic and acidic residues" evidence="5">
    <location>
        <begin position="356"/>
        <end position="375"/>
    </location>
</feature>
<feature type="domain" description="PPIase cyclophilin-type" evidence="6">
    <location>
        <begin position="10"/>
        <end position="175"/>
    </location>
</feature>
<evidence type="ECO:0000256" key="5">
    <source>
        <dbReference type="SAM" id="MobiDB-lite"/>
    </source>
</evidence>
<feature type="compositionally biased region" description="Basic residues" evidence="5">
    <location>
        <begin position="1272"/>
        <end position="1300"/>
    </location>
</feature>
<evidence type="ECO:0000259" key="6">
    <source>
        <dbReference type="PROSITE" id="PS50072"/>
    </source>
</evidence>
<feature type="compositionally biased region" description="Basic residues" evidence="5">
    <location>
        <begin position="223"/>
        <end position="244"/>
    </location>
</feature>
<feature type="compositionally biased region" description="Basic and acidic residues" evidence="5">
    <location>
        <begin position="759"/>
        <end position="776"/>
    </location>
</feature>
<dbReference type="GO" id="GO:0006457">
    <property type="term" value="P:protein folding"/>
    <property type="evidence" value="ECO:0007669"/>
    <property type="project" value="InterPro"/>
</dbReference>
<feature type="compositionally biased region" description="Basic and acidic residues" evidence="5">
    <location>
        <begin position="1048"/>
        <end position="1075"/>
    </location>
</feature>
<dbReference type="Proteomes" id="UP000264840">
    <property type="component" value="Unplaced"/>
</dbReference>
<feature type="compositionally biased region" description="Low complexity" evidence="5">
    <location>
        <begin position="507"/>
        <end position="516"/>
    </location>
</feature>
<evidence type="ECO:0000256" key="3">
    <source>
        <dbReference type="ARBA" id="ARBA00023110"/>
    </source>
</evidence>
<dbReference type="InterPro" id="IPR020892">
    <property type="entry name" value="Cyclophilin-type_PPIase_CS"/>
</dbReference>
<dbReference type="PANTHER" id="PTHR11071:SF257">
    <property type="entry name" value="NK-TUMOR RECOGNITION PROTEIN"/>
    <property type="match status" value="1"/>
</dbReference>
<reference evidence="7" key="2">
    <citation type="submission" date="2025-09" db="UniProtKB">
        <authorList>
            <consortium name="Ensembl"/>
        </authorList>
    </citation>
    <scope>IDENTIFICATION</scope>
</reference>
<feature type="region of interest" description="Disordered" evidence="5">
    <location>
        <begin position="1186"/>
        <end position="1412"/>
    </location>
</feature>